<protein>
    <submittedName>
        <fullName evidence="2">Uncharacterized protein</fullName>
    </submittedName>
</protein>
<feature type="region of interest" description="Disordered" evidence="1">
    <location>
        <begin position="1"/>
        <end position="31"/>
    </location>
</feature>
<dbReference type="Proteomes" id="UP000285523">
    <property type="component" value="Unassembled WGS sequence"/>
</dbReference>
<sequence length="75" mass="7963">MPGTRPGMTSGDGSARIETAPFGPGLQDEDSVHPERAIALQLVNDLLVPEARQRTVLDDVDKGLVVPSEVREVVG</sequence>
<dbReference type="AlphaFoldDB" id="A0A418UXV7"/>
<evidence type="ECO:0000313" key="2">
    <source>
        <dbReference type="EMBL" id="RJF66593.1"/>
    </source>
</evidence>
<reference evidence="2 3" key="1">
    <citation type="submission" date="2018-09" db="EMBL/GenBank/DDBJ databases">
        <title>Draft genome sequence of Rhodopseudomonas palustris 2.1.18.</title>
        <authorList>
            <person name="Robertson S.L."/>
            <person name="Meyer T.E."/>
            <person name="Kyndt J.A."/>
        </authorList>
    </citation>
    <scope>NUCLEOTIDE SEQUENCE [LARGE SCALE GENOMIC DNA]</scope>
    <source>
        <strain evidence="2 3">2.1.18</strain>
    </source>
</reference>
<organism evidence="2 3">
    <name type="scientific">Rhodopseudomonas palustris</name>
    <dbReference type="NCBI Taxonomy" id="1076"/>
    <lineage>
        <taxon>Bacteria</taxon>
        <taxon>Pseudomonadati</taxon>
        <taxon>Pseudomonadota</taxon>
        <taxon>Alphaproteobacteria</taxon>
        <taxon>Hyphomicrobiales</taxon>
        <taxon>Nitrobacteraceae</taxon>
        <taxon>Rhodopseudomonas</taxon>
    </lineage>
</organism>
<dbReference type="EMBL" id="QYYD01000036">
    <property type="protein sequence ID" value="RJF66593.1"/>
    <property type="molecule type" value="Genomic_DNA"/>
</dbReference>
<accession>A0A418UXV7</accession>
<proteinExistence type="predicted"/>
<name>A0A418UXV7_RHOPL</name>
<gene>
    <name evidence="2" type="ORF">D4Q52_23845</name>
</gene>
<evidence type="ECO:0000256" key="1">
    <source>
        <dbReference type="SAM" id="MobiDB-lite"/>
    </source>
</evidence>
<comment type="caution">
    <text evidence="2">The sequence shown here is derived from an EMBL/GenBank/DDBJ whole genome shotgun (WGS) entry which is preliminary data.</text>
</comment>
<evidence type="ECO:0000313" key="3">
    <source>
        <dbReference type="Proteomes" id="UP000285523"/>
    </source>
</evidence>